<evidence type="ECO:0000313" key="3">
    <source>
        <dbReference type="Proteomes" id="UP001356095"/>
    </source>
</evidence>
<gene>
    <name evidence="2" type="ORF">Q8791_16490</name>
</gene>
<feature type="domain" description="DUF4440" evidence="1">
    <location>
        <begin position="27"/>
        <end position="129"/>
    </location>
</feature>
<dbReference type="Pfam" id="PF14534">
    <property type="entry name" value="DUF4440"/>
    <property type="match status" value="1"/>
</dbReference>
<dbReference type="Proteomes" id="UP001356095">
    <property type="component" value="Unassembled WGS sequence"/>
</dbReference>
<dbReference type="SUPFAM" id="SSF54427">
    <property type="entry name" value="NTF2-like"/>
    <property type="match status" value="1"/>
</dbReference>
<dbReference type="InterPro" id="IPR011944">
    <property type="entry name" value="Steroid_delta5-4_isomerase"/>
</dbReference>
<dbReference type="NCBIfam" id="TIGR02246">
    <property type="entry name" value="SgcJ/EcaC family oxidoreductase"/>
    <property type="match status" value="1"/>
</dbReference>
<proteinExistence type="predicted"/>
<sequence>MDTTSAPHPDRDTDEQRIRDLVARSQQAQNDPVALPALHTSDTVVINFGGRRLLGLEAFDSAMTEALATPLKDVRTALRVEDIRFVTRDVALASLTKTVFDERPEPEHPSPVEGATSYVLVREGDDWRIALTQTTPIR</sequence>
<protein>
    <submittedName>
        <fullName evidence="2">SgcJ/EcaC family oxidoreductase</fullName>
    </submittedName>
</protein>
<organism evidence="2 3">
    <name type="scientific">Nocardiopsis codii</name>
    <dbReference type="NCBI Taxonomy" id="3065942"/>
    <lineage>
        <taxon>Bacteria</taxon>
        <taxon>Bacillati</taxon>
        <taxon>Actinomycetota</taxon>
        <taxon>Actinomycetes</taxon>
        <taxon>Streptosporangiales</taxon>
        <taxon>Nocardiopsidaceae</taxon>
        <taxon>Nocardiopsis</taxon>
    </lineage>
</organism>
<reference evidence="2 3" key="1">
    <citation type="submission" date="2023-08" db="EMBL/GenBank/DDBJ databases">
        <authorList>
            <person name="Girao M."/>
            <person name="Carvalho M.F."/>
        </authorList>
    </citation>
    <scope>NUCLEOTIDE SEQUENCE [LARGE SCALE GENOMIC DNA]</scope>
    <source>
        <strain evidence="2 3">CT-R113</strain>
    </source>
</reference>
<name>A0ABU7K9A7_9ACTN</name>
<comment type="caution">
    <text evidence="2">The sequence shown here is derived from an EMBL/GenBank/DDBJ whole genome shotgun (WGS) entry which is preliminary data.</text>
</comment>
<accession>A0ABU7K9A7</accession>
<dbReference type="RefSeq" id="WP_330092601.1">
    <property type="nucleotide sequence ID" value="NZ_JAUZMY010000015.1"/>
</dbReference>
<dbReference type="InterPro" id="IPR027843">
    <property type="entry name" value="DUF4440"/>
</dbReference>
<keyword evidence="3" id="KW-1185">Reference proteome</keyword>
<dbReference type="Gene3D" id="3.10.450.50">
    <property type="match status" value="1"/>
</dbReference>
<dbReference type="EMBL" id="JAUZMY010000015">
    <property type="protein sequence ID" value="MEE2038823.1"/>
    <property type="molecule type" value="Genomic_DNA"/>
</dbReference>
<evidence type="ECO:0000259" key="1">
    <source>
        <dbReference type="Pfam" id="PF14534"/>
    </source>
</evidence>
<dbReference type="InterPro" id="IPR032710">
    <property type="entry name" value="NTF2-like_dom_sf"/>
</dbReference>
<evidence type="ECO:0000313" key="2">
    <source>
        <dbReference type="EMBL" id="MEE2038823.1"/>
    </source>
</evidence>